<feature type="compositionally biased region" description="Basic and acidic residues" evidence="5">
    <location>
        <begin position="841"/>
        <end position="855"/>
    </location>
</feature>
<organism evidence="7 8">
    <name type="scientific">Herrania umbratica</name>
    <dbReference type="NCBI Taxonomy" id="108875"/>
    <lineage>
        <taxon>Eukaryota</taxon>
        <taxon>Viridiplantae</taxon>
        <taxon>Streptophyta</taxon>
        <taxon>Embryophyta</taxon>
        <taxon>Tracheophyta</taxon>
        <taxon>Spermatophyta</taxon>
        <taxon>Magnoliopsida</taxon>
        <taxon>eudicotyledons</taxon>
        <taxon>Gunneridae</taxon>
        <taxon>Pentapetalae</taxon>
        <taxon>rosids</taxon>
        <taxon>malvids</taxon>
        <taxon>Malvales</taxon>
        <taxon>Malvaceae</taxon>
        <taxon>Byttnerioideae</taxon>
        <taxon>Herrania</taxon>
    </lineage>
</organism>
<sequence length="993" mass="110227">MQFGWLEQMFTNLTALIRIRATTFGEMSGSRKRGSKWDSKEERQYSLENVRDAAWPAKAGVSFHDRESEHGYFSPEVGRNGNKWSFVEASDMMKSKHGLPSRESLTGGRGARKDENINVDCVKNWKTTTPWDGDETYSMRMSPGLDDWRQQNRRHSPKSDWTRSQSFTHKSRSRSWSRSRSRSRSRSPVRGIRRQSGFHERTRSRSGVSTQICKEFMAGRCRRGSQCQFLHQDIQSHEDGWDNRQKKAGGSKYCTSNDGKECLMKSGRSSDCCNDYLKGNCRRGASCRFAHDGASDGFSRGSINEVSRERESNKRNRVATPERDGEREARRSDVPCKYFAAGNCRNGKYCRFSHHGQARASPERSRGDRGGWGQSSVSVDKLRDGAKFRDADASYNVEKSRNGLKWSDADASNEAEKCWAGPKWSDVDASNDVDKSWTGSKWGDTGTYAGAANMSKDINGKVGASESRFPDWSMDERWQRNYDVSGKSSETKVHHETVDIDKDETIPRKIENAGLSTGVSEPRGAEESLGDMEMSPEWNYRIPSSVKKEPSHSSMSQTPIDSSLTAHEKDIVEEASGRVCDGLAASQPISIQKSNFQHDQVMRGNSAVALPCDSNAASRNSAISHIDLNFSSSILQMKSFDQPGPSSSSLPYSNLNVVGQSQVAIPSDSNEVNVKVMQNNLLFQEEKPSNKMNFGDTNTSNGNSGTQSTQNMVSNEQLTHLTNLSASLAQLFGKGQQLPLLHVALNAHDAMQVNSFASSGGPIEPDSIPTVQPGQDVTFPKQYDPISDSIEPVKKQDTNTKPLGFSAHPVAQKNTADGKPELSANMLLPSSLVGSTNGGDYHNDLSSKRKPDSDSHMPNQVERVASSEVTKENEGVEETKKAQEENKNGPSENIDADDRTDEGKKSKDGKGIRAFKFALVEFVKDLLKPTWKEGQIGKDAYKNIVKKVVDKVTATMQGANIPQTPEKIDQYLSFSKPKLSKLVQAYVEKFQKN</sequence>
<dbReference type="PROSITE" id="PS50103">
    <property type="entry name" value="ZF_C3H1"/>
    <property type="match status" value="3"/>
</dbReference>
<dbReference type="SMART" id="SM00356">
    <property type="entry name" value="ZnF_C3H1"/>
    <property type="match status" value="3"/>
</dbReference>
<dbReference type="RefSeq" id="XP_021301160.1">
    <property type="nucleotide sequence ID" value="XM_021445485.1"/>
</dbReference>
<feature type="zinc finger region" description="C3H1-type" evidence="4">
    <location>
        <begin position="267"/>
        <end position="294"/>
    </location>
</feature>
<keyword evidence="1 4" id="KW-0479">Metal-binding</keyword>
<feature type="region of interest" description="Disordered" evidence="5">
    <location>
        <begin position="298"/>
        <end position="331"/>
    </location>
</feature>
<reference evidence="8" key="1">
    <citation type="submission" date="2025-08" db="UniProtKB">
        <authorList>
            <consortium name="RefSeq"/>
        </authorList>
    </citation>
    <scope>IDENTIFICATION</scope>
    <source>
        <tissue evidence="8">Leaf</tissue>
    </source>
</reference>
<dbReference type="GeneID" id="110429439"/>
<accession>A0A6J1BPD5</accession>
<feature type="compositionally biased region" description="Basic and acidic residues" evidence="5">
    <location>
        <begin position="869"/>
        <end position="887"/>
    </location>
</feature>
<dbReference type="Pfam" id="PF14608">
    <property type="entry name" value="zf-CCCH_2"/>
    <property type="match status" value="1"/>
</dbReference>
<proteinExistence type="predicted"/>
<evidence type="ECO:0000259" key="6">
    <source>
        <dbReference type="PROSITE" id="PS50103"/>
    </source>
</evidence>
<feature type="domain" description="C3H1-type" evidence="6">
    <location>
        <begin position="330"/>
        <end position="357"/>
    </location>
</feature>
<evidence type="ECO:0000313" key="8">
    <source>
        <dbReference type="RefSeq" id="XP_021301160.1"/>
    </source>
</evidence>
<feature type="region of interest" description="Disordered" evidence="5">
    <location>
        <begin position="779"/>
        <end position="908"/>
    </location>
</feature>
<dbReference type="SUPFAM" id="SSF90229">
    <property type="entry name" value="CCCH zinc finger"/>
    <property type="match status" value="2"/>
</dbReference>
<dbReference type="InterPro" id="IPR000571">
    <property type="entry name" value="Znf_CCCH"/>
</dbReference>
<feature type="domain" description="C3H1-type" evidence="6">
    <location>
        <begin position="267"/>
        <end position="294"/>
    </location>
</feature>
<feature type="zinc finger region" description="C3H1-type" evidence="4">
    <location>
        <begin position="207"/>
        <end position="234"/>
    </location>
</feature>
<dbReference type="Pfam" id="PF00642">
    <property type="entry name" value="zf-CCCH"/>
    <property type="match status" value="2"/>
</dbReference>
<dbReference type="PANTHER" id="PTHR36886">
    <property type="entry name" value="PROTEIN FRIGIDA-ESSENTIAL 1"/>
    <property type="match status" value="1"/>
</dbReference>
<evidence type="ECO:0000256" key="4">
    <source>
        <dbReference type="PROSITE-ProRule" id="PRU00723"/>
    </source>
</evidence>
<dbReference type="Pfam" id="PF23030">
    <property type="entry name" value="SCAF11-like_C"/>
    <property type="match status" value="1"/>
</dbReference>
<feature type="compositionally biased region" description="Polar residues" evidence="5">
    <location>
        <begin position="690"/>
        <end position="709"/>
    </location>
</feature>
<evidence type="ECO:0000313" key="7">
    <source>
        <dbReference type="Proteomes" id="UP000504621"/>
    </source>
</evidence>
<evidence type="ECO:0000256" key="3">
    <source>
        <dbReference type="ARBA" id="ARBA00022833"/>
    </source>
</evidence>
<keyword evidence="7" id="KW-1185">Reference proteome</keyword>
<feature type="compositionally biased region" description="Basic and acidic residues" evidence="5">
    <location>
        <begin position="306"/>
        <end position="331"/>
    </location>
</feature>
<dbReference type="InterPro" id="IPR052650">
    <property type="entry name" value="Zinc_finger_CCCH"/>
</dbReference>
<evidence type="ECO:0000256" key="5">
    <source>
        <dbReference type="SAM" id="MobiDB-lite"/>
    </source>
</evidence>
<protein>
    <submittedName>
        <fullName evidence="8">Zinc finger CCCH domain-containing protein 38 isoform X1</fullName>
    </submittedName>
</protein>
<dbReference type="AlphaFoldDB" id="A0A6J1BPD5"/>
<feature type="region of interest" description="Disordered" evidence="5">
    <location>
        <begin position="132"/>
        <end position="204"/>
    </location>
</feature>
<feature type="zinc finger region" description="C3H1-type" evidence="4">
    <location>
        <begin position="330"/>
        <end position="357"/>
    </location>
</feature>
<evidence type="ECO:0000256" key="2">
    <source>
        <dbReference type="ARBA" id="ARBA00022771"/>
    </source>
</evidence>
<feature type="region of interest" description="Disordered" evidence="5">
    <location>
        <begin position="93"/>
        <end position="112"/>
    </location>
</feature>
<gene>
    <name evidence="8" type="primary">LOC110429439</name>
</gene>
<name>A0A6J1BPD5_9ROSI</name>
<feature type="compositionally biased region" description="Basic residues" evidence="5">
    <location>
        <begin position="169"/>
        <end position="193"/>
    </location>
</feature>
<dbReference type="GO" id="GO:0008270">
    <property type="term" value="F:zinc ion binding"/>
    <property type="evidence" value="ECO:0007669"/>
    <property type="project" value="UniProtKB-KW"/>
</dbReference>
<dbReference type="InterPro" id="IPR057031">
    <property type="entry name" value="SFR19-like_C"/>
</dbReference>
<keyword evidence="3 4" id="KW-0862">Zinc</keyword>
<feature type="region of interest" description="Disordered" evidence="5">
    <location>
        <begin position="687"/>
        <end position="709"/>
    </location>
</feature>
<dbReference type="PANTHER" id="PTHR36886:SF8">
    <property type="entry name" value="ZINC FINGER CCCH DOMAIN-CONTAINING PROTEIN 38"/>
    <property type="match status" value="1"/>
</dbReference>
<keyword evidence="2 4" id="KW-0863">Zinc-finger</keyword>
<feature type="region of interest" description="Disordered" evidence="5">
    <location>
        <begin position="355"/>
        <end position="378"/>
    </location>
</feature>
<evidence type="ECO:0000256" key="1">
    <source>
        <dbReference type="ARBA" id="ARBA00022723"/>
    </source>
</evidence>
<dbReference type="Gene3D" id="4.10.1000.10">
    <property type="entry name" value="Zinc finger, CCCH-type"/>
    <property type="match status" value="3"/>
</dbReference>
<dbReference type="OrthoDB" id="411372at2759"/>
<dbReference type="Proteomes" id="UP000504621">
    <property type="component" value="Unplaced"/>
</dbReference>
<dbReference type="InterPro" id="IPR036855">
    <property type="entry name" value="Znf_CCCH_sf"/>
</dbReference>
<feature type="domain" description="C3H1-type" evidence="6">
    <location>
        <begin position="207"/>
        <end position="234"/>
    </location>
</feature>